<dbReference type="CDD" id="cd02877">
    <property type="entry name" value="GH18_hevamine_XipI_class_III"/>
    <property type="match status" value="1"/>
</dbReference>
<keyword evidence="5" id="KW-0964">Secreted</keyword>
<dbReference type="FunFam" id="3.20.20.80:FF:000015">
    <property type="entry name" value="Acidic endochitinase SE2"/>
    <property type="match status" value="1"/>
</dbReference>
<dbReference type="InterPro" id="IPR045321">
    <property type="entry name" value="Cts1-like"/>
</dbReference>
<evidence type="ECO:0000256" key="10">
    <source>
        <dbReference type="ARBA" id="ARBA00023295"/>
    </source>
</evidence>
<evidence type="ECO:0000313" key="17">
    <source>
        <dbReference type="Proteomes" id="UP001603857"/>
    </source>
</evidence>
<dbReference type="InterPro" id="IPR017853">
    <property type="entry name" value="GH"/>
</dbReference>
<dbReference type="GO" id="GO:0005576">
    <property type="term" value="C:extracellular region"/>
    <property type="evidence" value="ECO:0007669"/>
    <property type="project" value="UniProtKB-SubCell"/>
</dbReference>
<name>A0ABD1NCM4_9FABA</name>
<dbReference type="PANTHER" id="PTHR45708:SF67">
    <property type="entry name" value="CHITINASE"/>
    <property type="match status" value="1"/>
</dbReference>
<reference evidence="16 17" key="1">
    <citation type="submission" date="2024-08" db="EMBL/GenBank/DDBJ databases">
        <title>Insights into the chromosomal genome structure of Flemingia macrophylla.</title>
        <authorList>
            <person name="Ding Y."/>
            <person name="Zhao Y."/>
            <person name="Bi W."/>
            <person name="Wu M."/>
            <person name="Zhao G."/>
            <person name="Gong Y."/>
            <person name="Li W."/>
            <person name="Zhang P."/>
        </authorList>
    </citation>
    <scope>NUCLEOTIDE SEQUENCE [LARGE SCALE GENOMIC DNA]</scope>
    <source>
        <strain evidence="16">DYQJB</strain>
        <tissue evidence="16">Leaf</tissue>
    </source>
</reference>
<evidence type="ECO:0000256" key="8">
    <source>
        <dbReference type="ARBA" id="ARBA00023157"/>
    </source>
</evidence>
<keyword evidence="17" id="KW-1185">Reference proteome</keyword>
<dbReference type="PANTHER" id="PTHR45708">
    <property type="entry name" value="ENDOCHITINASE"/>
    <property type="match status" value="1"/>
</dbReference>
<evidence type="ECO:0000256" key="9">
    <source>
        <dbReference type="ARBA" id="ARBA00023277"/>
    </source>
</evidence>
<keyword evidence="6 13" id="KW-0378">Hydrolase</keyword>
<comment type="caution">
    <text evidence="16">The sequence shown here is derived from an EMBL/GenBank/DDBJ whole genome shotgun (WGS) entry which is preliminary data.</text>
</comment>
<feature type="domain" description="GH18" evidence="15">
    <location>
        <begin position="27"/>
        <end position="306"/>
    </location>
</feature>
<comment type="catalytic activity">
    <reaction evidence="1">
        <text>Random endo-hydrolysis of N-acetyl-beta-D-glucosaminide (1-&gt;4)-beta-linkages in chitin and chitodextrins.</text>
        <dbReference type="EC" id="3.2.1.14"/>
    </reaction>
</comment>
<feature type="signal peptide" evidence="14">
    <location>
        <begin position="1"/>
        <end position="26"/>
    </location>
</feature>
<dbReference type="PROSITE" id="PS51910">
    <property type="entry name" value="GH18_2"/>
    <property type="match status" value="1"/>
</dbReference>
<evidence type="ECO:0000256" key="3">
    <source>
        <dbReference type="ARBA" id="ARBA00009121"/>
    </source>
</evidence>
<protein>
    <recommendedName>
        <fullName evidence="12">Acidic endochitinase</fullName>
        <ecNumber evidence="4">3.2.1.14</ecNumber>
    </recommendedName>
</protein>
<dbReference type="SUPFAM" id="SSF51445">
    <property type="entry name" value="(Trans)glycosidases"/>
    <property type="match status" value="1"/>
</dbReference>
<evidence type="ECO:0000256" key="14">
    <source>
        <dbReference type="SAM" id="SignalP"/>
    </source>
</evidence>
<dbReference type="InterPro" id="IPR001579">
    <property type="entry name" value="Glyco_hydro_18_chit_AS"/>
</dbReference>
<gene>
    <name evidence="16" type="ORF">Fmac_007152</name>
</gene>
<evidence type="ECO:0000256" key="12">
    <source>
        <dbReference type="ARBA" id="ARBA00073139"/>
    </source>
</evidence>
<evidence type="ECO:0000256" key="7">
    <source>
        <dbReference type="ARBA" id="ARBA00023024"/>
    </source>
</evidence>
<feature type="chain" id="PRO_5044794000" description="Acidic endochitinase" evidence="14">
    <location>
        <begin position="27"/>
        <end position="306"/>
    </location>
</feature>
<keyword evidence="7" id="KW-0146">Chitin degradation</keyword>
<evidence type="ECO:0000313" key="16">
    <source>
        <dbReference type="EMBL" id="KAL2345867.1"/>
    </source>
</evidence>
<dbReference type="GO" id="GO:0000272">
    <property type="term" value="P:polysaccharide catabolic process"/>
    <property type="evidence" value="ECO:0007669"/>
    <property type="project" value="UniProtKB-KW"/>
</dbReference>
<comment type="subcellular location">
    <subcellularLocation>
        <location evidence="2">Secreted</location>
        <location evidence="2">Extracellular space</location>
    </subcellularLocation>
</comment>
<proteinExistence type="inferred from homology"/>
<dbReference type="InterPro" id="IPR050542">
    <property type="entry name" value="Glycosyl_Hydrlase18_Chitinase"/>
</dbReference>
<dbReference type="GO" id="GO:0006032">
    <property type="term" value="P:chitin catabolic process"/>
    <property type="evidence" value="ECO:0007669"/>
    <property type="project" value="UniProtKB-KW"/>
</dbReference>
<keyword evidence="14" id="KW-0732">Signal</keyword>
<accession>A0ABD1NCM4</accession>
<evidence type="ECO:0000256" key="1">
    <source>
        <dbReference type="ARBA" id="ARBA00000822"/>
    </source>
</evidence>
<evidence type="ECO:0000256" key="11">
    <source>
        <dbReference type="ARBA" id="ARBA00023326"/>
    </source>
</evidence>
<dbReference type="AlphaFoldDB" id="A0ABD1NCM4"/>
<evidence type="ECO:0000256" key="13">
    <source>
        <dbReference type="RuleBase" id="RU000489"/>
    </source>
</evidence>
<dbReference type="PROSITE" id="PS01095">
    <property type="entry name" value="GH18_1"/>
    <property type="match status" value="1"/>
</dbReference>
<sequence length="306" mass="33154">MGNNRTQKVWILFLLSFLALVCSSRGGDMVVYWGQDEREGSLRETCNSGLYKIVNIAFLSAFGSGRKPEVNLAGHCDPASDGCKSLSKEIKGCQKRGIKVMLSIGGGNPGYSLSSPGDARRVADYIWNSFLGGKSAGSRPLGDAVLDGVDFDIEVGGGEGFYGALARRLFEHGKAGSRKVYLTAAPQCPFPDEHLKGALSTGLFDYVWVQFYNNEECEFESSNPGKFQRSWNTWVSSVKVSKIYVGVPASASPSTAGSGFVAPQILKTQVLPFVRNSSKHIYGGVMLWDRAADKQTGYSRNIKDSV</sequence>
<dbReference type="Gene3D" id="3.20.20.80">
    <property type="entry name" value="Glycosidases"/>
    <property type="match status" value="1"/>
</dbReference>
<dbReference type="EC" id="3.2.1.14" evidence="4"/>
<evidence type="ECO:0000256" key="6">
    <source>
        <dbReference type="ARBA" id="ARBA00022801"/>
    </source>
</evidence>
<dbReference type="Proteomes" id="UP001603857">
    <property type="component" value="Unassembled WGS sequence"/>
</dbReference>
<evidence type="ECO:0000256" key="2">
    <source>
        <dbReference type="ARBA" id="ARBA00004239"/>
    </source>
</evidence>
<keyword evidence="11" id="KW-0624">Polysaccharide degradation</keyword>
<dbReference type="GO" id="GO:0008843">
    <property type="term" value="F:endochitinase activity"/>
    <property type="evidence" value="ECO:0007669"/>
    <property type="project" value="UniProtKB-EC"/>
</dbReference>
<evidence type="ECO:0000256" key="5">
    <source>
        <dbReference type="ARBA" id="ARBA00022525"/>
    </source>
</evidence>
<evidence type="ECO:0000256" key="4">
    <source>
        <dbReference type="ARBA" id="ARBA00012729"/>
    </source>
</evidence>
<keyword evidence="10 13" id="KW-0326">Glycosidase</keyword>
<keyword evidence="8" id="KW-1015">Disulfide bond</keyword>
<keyword evidence="9" id="KW-0119">Carbohydrate metabolism</keyword>
<comment type="similarity">
    <text evidence="3">Belongs to the glycosyl hydrolase 18 family. Chitinase class II subfamily.</text>
</comment>
<dbReference type="EMBL" id="JBGMDY010000002">
    <property type="protein sequence ID" value="KAL2345867.1"/>
    <property type="molecule type" value="Genomic_DNA"/>
</dbReference>
<dbReference type="InterPro" id="IPR001223">
    <property type="entry name" value="Glyco_hydro18_cat"/>
</dbReference>
<evidence type="ECO:0000259" key="15">
    <source>
        <dbReference type="PROSITE" id="PS51910"/>
    </source>
</evidence>
<organism evidence="16 17">
    <name type="scientific">Flemingia macrophylla</name>
    <dbReference type="NCBI Taxonomy" id="520843"/>
    <lineage>
        <taxon>Eukaryota</taxon>
        <taxon>Viridiplantae</taxon>
        <taxon>Streptophyta</taxon>
        <taxon>Embryophyta</taxon>
        <taxon>Tracheophyta</taxon>
        <taxon>Spermatophyta</taxon>
        <taxon>Magnoliopsida</taxon>
        <taxon>eudicotyledons</taxon>
        <taxon>Gunneridae</taxon>
        <taxon>Pentapetalae</taxon>
        <taxon>rosids</taxon>
        <taxon>fabids</taxon>
        <taxon>Fabales</taxon>
        <taxon>Fabaceae</taxon>
        <taxon>Papilionoideae</taxon>
        <taxon>50 kb inversion clade</taxon>
        <taxon>NPAAA clade</taxon>
        <taxon>indigoferoid/millettioid clade</taxon>
        <taxon>Phaseoleae</taxon>
        <taxon>Flemingia</taxon>
    </lineage>
</organism>
<dbReference type="Pfam" id="PF00704">
    <property type="entry name" value="Glyco_hydro_18"/>
    <property type="match status" value="1"/>
</dbReference>